<sequence length="142" mass="15284">MAFPTPPERAPYSSPPLLCEGAGATPLTTASEGFKTDSRNAKVPILKDGRPNPRAYRQVSAGSVLGLVGGLAVSMFSKTLVLLFGMIVFGVQFLAWRGFNIIPTSRIQKYVKRIDLRSAIEDNVAFKLSFGATFALASLAEF</sequence>
<proteinExistence type="inferred from homology"/>
<feature type="transmembrane region" description="Helical" evidence="6">
    <location>
        <begin position="55"/>
        <end position="74"/>
    </location>
</feature>
<keyword evidence="3 6" id="KW-0812">Transmembrane</keyword>
<organism evidence="7 8">
    <name type="scientific">Lepraria finkii</name>
    <dbReference type="NCBI Taxonomy" id="1340010"/>
    <lineage>
        <taxon>Eukaryota</taxon>
        <taxon>Fungi</taxon>
        <taxon>Dikarya</taxon>
        <taxon>Ascomycota</taxon>
        <taxon>Pezizomycotina</taxon>
        <taxon>Lecanoromycetes</taxon>
        <taxon>OSLEUM clade</taxon>
        <taxon>Lecanoromycetidae</taxon>
        <taxon>Lecanorales</taxon>
        <taxon>Lecanorineae</taxon>
        <taxon>Stereocaulaceae</taxon>
        <taxon>Lepraria</taxon>
    </lineage>
</organism>
<name>A0ABR4AUP0_9LECA</name>
<dbReference type="Proteomes" id="UP001590951">
    <property type="component" value="Unassembled WGS sequence"/>
</dbReference>
<feature type="transmembrane region" description="Helical" evidence="6">
    <location>
        <begin position="80"/>
        <end position="99"/>
    </location>
</feature>
<evidence type="ECO:0000256" key="2">
    <source>
        <dbReference type="ARBA" id="ARBA00009160"/>
    </source>
</evidence>
<gene>
    <name evidence="7" type="ORF">ABVK25_010916</name>
</gene>
<comment type="similarity">
    <text evidence="2">Belongs to the FUN14 family.</text>
</comment>
<evidence type="ECO:0000313" key="8">
    <source>
        <dbReference type="Proteomes" id="UP001590951"/>
    </source>
</evidence>
<evidence type="ECO:0000256" key="3">
    <source>
        <dbReference type="ARBA" id="ARBA00022692"/>
    </source>
</evidence>
<protein>
    <submittedName>
        <fullName evidence="7">Uncharacterized protein</fullName>
    </submittedName>
</protein>
<evidence type="ECO:0000256" key="5">
    <source>
        <dbReference type="ARBA" id="ARBA00023136"/>
    </source>
</evidence>
<keyword evidence="8" id="KW-1185">Reference proteome</keyword>
<keyword evidence="5 6" id="KW-0472">Membrane</keyword>
<reference evidence="7 8" key="1">
    <citation type="submission" date="2024-09" db="EMBL/GenBank/DDBJ databases">
        <title>Rethinking Asexuality: The Enigmatic Case of Functional Sexual Genes in Lepraria (Stereocaulaceae).</title>
        <authorList>
            <person name="Doellman M."/>
            <person name="Sun Y."/>
            <person name="Barcenas-Pena A."/>
            <person name="Lumbsch H.T."/>
            <person name="Grewe F."/>
        </authorList>
    </citation>
    <scope>NUCLEOTIDE SEQUENCE [LARGE SCALE GENOMIC DNA]</scope>
    <source>
        <strain evidence="7 8">Grewe 0041</strain>
    </source>
</reference>
<comment type="caution">
    <text evidence="7">The sequence shown here is derived from an EMBL/GenBank/DDBJ whole genome shotgun (WGS) entry which is preliminary data.</text>
</comment>
<dbReference type="EMBL" id="JBHFEH010000078">
    <property type="protein sequence ID" value="KAL2048858.1"/>
    <property type="molecule type" value="Genomic_DNA"/>
</dbReference>
<dbReference type="Pfam" id="PF04930">
    <property type="entry name" value="FUN14"/>
    <property type="match status" value="1"/>
</dbReference>
<evidence type="ECO:0000256" key="4">
    <source>
        <dbReference type="ARBA" id="ARBA00022989"/>
    </source>
</evidence>
<dbReference type="InterPro" id="IPR007014">
    <property type="entry name" value="FUN14"/>
</dbReference>
<evidence type="ECO:0000313" key="7">
    <source>
        <dbReference type="EMBL" id="KAL2048858.1"/>
    </source>
</evidence>
<comment type="subcellular location">
    <subcellularLocation>
        <location evidence="1">Membrane</location>
    </subcellularLocation>
</comment>
<keyword evidence="4 6" id="KW-1133">Transmembrane helix</keyword>
<accession>A0ABR4AUP0</accession>
<evidence type="ECO:0000256" key="6">
    <source>
        <dbReference type="SAM" id="Phobius"/>
    </source>
</evidence>
<evidence type="ECO:0000256" key="1">
    <source>
        <dbReference type="ARBA" id="ARBA00004370"/>
    </source>
</evidence>